<sequence length="215" mass="26036">MSNISDNNKIEFYKFLNGDISIADFEKFIYSQTDLEHQLDEKIYLELILFNFNDKYIKVLLSDFIKEYIIDEGQYETWKLKIILVDLIADQHNLHIYLDKLYHLYCGIYQDNGVRKYEFKFLSHLGLNYLYWMDKEYFKTHSSSSNWEVKYEKYFAEFEFYHQQLKPFAIDILAALNNKEIQILNDGTYSITENIKQKLEPDNIYKLKHPNQNIH</sequence>
<dbReference type="RefSeq" id="WP_323252810.1">
    <property type="nucleotide sequence ID" value="NZ_JAYFUL010000052.1"/>
</dbReference>
<comment type="caution">
    <text evidence="1">The sequence shown here is derived from an EMBL/GenBank/DDBJ whole genome shotgun (WGS) entry which is preliminary data.</text>
</comment>
<reference evidence="1 2" key="1">
    <citation type="submission" date="2023-12" db="EMBL/GenBank/DDBJ databases">
        <title>Novel species of the genus Arcicella isolated from rivers.</title>
        <authorList>
            <person name="Lu H."/>
        </authorList>
    </citation>
    <scope>NUCLEOTIDE SEQUENCE [LARGE SCALE GENOMIC DNA]</scope>
    <source>
        <strain evidence="1 2">LMG 21963</strain>
    </source>
</reference>
<protein>
    <submittedName>
        <fullName evidence="1">Uncharacterized protein</fullName>
    </submittedName>
</protein>
<keyword evidence="2" id="KW-1185">Reference proteome</keyword>
<accession>A0ABU5QVJ9</accession>
<evidence type="ECO:0000313" key="1">
    <source>
        <dbReference type="EMBL" id="MEA5260361.1"/>
    </source>
</evidence>
<gene>
    <name evidence="1" type="ORF">VB264_21355</name>
</gene>
<proteinExistence type="predicted"/>
<evidence type="ECO:0000313" key="2">
    <source>
        <dbReference type="Proteomes" id="UP001304671"/>
    </source>
</evidence>
<dbReference type="Proteomes" id="UP001304671">
    <property type="component" value="Unassembled WGS sequence"/>
</dbReference>
<name>A0ABU5QVJ9_9BACT</name>
<dbReference type="EMBL" id="JAYFUL010000052">
    <property type="protein sequence ID" value="MEA5260361.1"/>
    <property type="molecule type" value="Genomic_DNA"/>
</dbReference>
<organism evidence="1 2">
    <name type="scientific">Arcicella aquatica</name>
    <dbReference type="NCBI Taxonomy" id="217141"/>
    <lineage>
        <taxon>Bacteria</taxon>
        <taxon>Pseudomonadati</taxon>
        <taxon>Bacteroidota</taxon>
        <taxon>Cytophagia</taxon>
        <taxon>Cytophagales</taxon>
        <taxon>Flectobacillaceae</taxon>
        <taxon>Arcicella</taxon>
    </lineage>
</organism>